<organism evidence="1 2">
    <name type="scientific">Tribolium castaneum</name>
    <name type="common">Red flour beetle</name>
    <dbReference type="NCBI Taxonomy" id="7070"/>
    <lineage>
        <taxon>Eukaryota</taxon>
        <taxon>Metazoa</taxon>
        <taxon>Ecdysozoa</taxon>
        <taxon>Arthropoda</taxon>
        <taxon>Hexapoda</taxon>
        <taxon>Insecta</taxon>
        <taxon>Pterygota</taxon>
        <taxon>Neoptera</taxon>
        <taxon>Endopterygota</taxon>
        <taxon>Coleoptera</taxon>
        <taxon>Polyphaga</taxon>
        <taxon>Cucujiformia</taxon>
        <taxon>Tenebrionidae</taxon>
        <taxon>Tenebrionidae incertae sedis</taxon>
        <taxon>Tribolium</taxon>
    </lineage>
</organism>
<dbReference type="HOGENOM" id="CLU_2064467_0_0_1"/>
<dbReference type="EMBL" id="KQ971346">
    <property type="protein sequence ID" value="EFA04977.1"/>
    <property type="molecule type" value="Genomic_DNA"/>
</dbReference>
<reference evidence="1 2" key="2">
    <citation type="journal article" date="2010" name="Nucleic Acids Res.">
        <title>BeetleBase in 2010: revisions to provide comprehensive genomic information for Tribolium castaneum.</title>
        <authorList>
            <person name="Kim H.S."/>
            <person name="Murphy T."/>
            <person name="Xia J."/>
            <person name="Caragea D."/>
            <person name="Park Y."/>
            <person name="Beeman R.W."/>
            <person name="Lorenzen M.D."/>
            <person name="Butcher S."/>
            <person name="Manak J.R."/>
            <person name="Brown S.J."/>
        </authorList>
    </citation>
    <scope>GENOME REANNOTATION</scope>
    <source>
        <strain evidence="1 2">Georgia GA2</strain>
    </source>
</reference>
<dbReference type="AlphaFoldDB" id="D2A655"/>
<protein>
    <submittedName>
        <fullName evidence="1">Uncharacterized protein</fullName>
    </submittedName>
</protein>
<name>D2A655_TRICA</name>
<evidence type="ECO:0000313" key="2">
    <source>
        <dbReference type="Proteomes" id="UP000007266"/>
    </source>
</evidence>
<evidence type="ECO:0000313" key="1">
    <source>
        <dbReference type="EMBL" id="EFA04977.1"/>
    </source>
</evidence>
<accession>D2A655</accession>
<sequence>MSVIIRLSLVSSRHDNFSVVSRAIAHGTRSASFVKLAAGSTAAKCQISWPILIAKRAKDATSFRLSGDEIRIMVETRPFFDNCYYVRVPMWASARAVKGFGKKAKVSEKMLERFFDFVK</sequence>
<reference evidence="1 2" key="1">
    <citation type="journal article" date="2008" name="Nature">
        <title>The genome of the model beetle and pest Tribolium castaneum.</title>
        <authorList>
            <consortium name="Tribolium Genome Sequencing Consortium"/>
            <person name="Richards S."/>
            <person name="Gibbs R.A."/>
            <person name="Weinstock G.M."/>
            <person name="Brown S.J."/>
            <person name="Denell R."/>
            <person name="Beeman R.W."/>
            <person name="Gibbs R."/>
            <person name="Beeman R.W."/>
            <person name="Brown S.J."/>
            <person name="Bucher G."/>
            <person name="Friedrich M."/>
            <person name="Grimmelikhuijzen C.J."/>
            <person name="Klingler M."/>
            <person name="Lorenzen M."/>
            <person name="Richards S."/>
            <person name="Roth S."/>
            <person name="Schroder R."/>
            <person name="Tautz D."/>
            <person name="Zdobnov E.M."/>
            <person name="Muzny D."/>
            <person name="Gibbs R.A."/>
            <person name="Weinstock G.M."/>
            <person name="Attaway T."/>
            <person name="Bell S."/>
            <person name="Buhay C.J."/>
            <person name="Chandrabose M.N."/>
            <person name="Chavez D."/>
            <person name="Clerk-Blankenburg K.P."/>
            <person name="Cree A."/>
            <person name="Dao M."/>
            <person name="Davis C."/>
            <person name="Chacko J."/>
            <person name="Dinh H."/>
            <person name="Dugan-Rocha S."/>
            <person name="Fowler G."/>
            <person name="Garner T.T."/>
            <person name="Garnes J."/>
            <person name="Gnirke A."/>
            <person name="Hawes A."/>
            <person name="Hernandez J."/>
            <person name="Hines S."/>
            <person name="Holder M."/>
            <person name="Hume J."/>
            <person name="Jhangiani S.N."/>
            <person name="Joshi V."/>
            <person name="Khan Z.M."/>
            <person name="Jackson L."/>
            <person name="Kovar C."/>
            <person name="Kowis A."/>
            <person name="Lee S."/>
            <person name="Lewis L.R."/>
            <person name="Margolis J."/>
            <person name="Morgan M."/>
            <person name="Nazareth L.V."/>
            <person name="Nguyen N."/>
            <person name="Okwuonu G."/>
            <person name="Parker D."/>
            <person name="Richards S."/>
            <person name="Ruiz S.J."/>
            <person name="Santibanez J."/>
            <person name="Savard J."/>
            <person name="Scherer S.E."/>
            <person name="Schneider B."/>
            <person name="Sodergren E."/>
            <person name="Tautz D."/>
            <person name="Vattahil S."/>
            <person name="Villasana D."/>
            <person name="White C.S."/>
            <person name="Wright R."/>
            <person name="Park Y."/>
            <person name="Beeman R.W."/>
            <person name="Lord J."/>
            <person name="Oppert B."/>
            <person name="Lorenzen M."/>
            <person name="Brown S."/>
            <person name="Wang L."/>
            <person name="Savard J."/>
            <person name="Tautz D."/>
            <person name="Richards S."/>
            <person name="Weinstock G."/>
            <person name="Gibbs R.A."/>
            <person name="Liu Y."/>
            <person name="Worley K."/>
            <person name="Weinstock G."/>
            <person name="Elsik C.G."/>
            <person name="Reese J.T."/>
            <person name="Elhaik E."/>
            <person name="Landan G."/>
            <person name="Graur D."/>
            <person name="Arensburger P."/>
            <person name="Atkinson P."/>
            <person name="Beeman R.W."/>
            <person name="Beidler J."/>
            <person name="Brown S.J."/>
            <person name="Demuth J.P."/>
            <person name="Drury D.W."/>
            <person name="Du Y.Z."/>
            <person name="Fujiwara H."/>
            <person name="Lorenzen M."/>
            <person name="Maselli V."/>
            <person name="Osanai M."/>
            <person name="Park Y."/>
            <person name="Robertson H.M."/>
            <person name="Tu Z."/>
            <person name="Wang J.J."/>
            <person name="Wang S."/>
            <person name="Richards S."/>
            <person name="Song H."/>
            <person name="Zhang L."/>
            <person name="Sodergren E."/>
            <person name="Werner D."/>
            <person name="Stanke M."/>
            <person name="Morgenstern B."/>
            <person name="Solovyev V."/>
            <person name="Kosarev P."/>
            <person name="Brown G."/>
            <person name="Chen H.C."/>
            <person name="Ermolaeva O."/>
            <person name="Hlavina W."/>
            <person name="Kapustin Y."/>
            <person name="Kiryutin B."/>
            <person name="Kitts P."/>
            <person name="Maglott D."/>
            <person name="Pruitt K."/>
            <person name="Sapojnikov V."/>
            <person name="Souvorov A."/>
            <person name="Mackey A.J."/>
            <person name="Waterhouse R.M."/>
            <person name="Wyder S."/>
            <person name="Zdobnov E.M."/>
            <person name="Zdobnov E.M."/>
            <person name="Wyder S."/>
            <person name="Kriventseva E.V."/>
            <person name="Kadowaki T."/>
            <person name="Bork P."/>
            <person name="Aranda M."/>
            <person name="Bao R."/>
            <person name="Beermann A."/>
            <person name="Berns N."/>
            <person name="Bolognesi R."/>
            <person name="Bonneton F."/>
            <person name="Bopp D."/>
            <person name="Brown S.J."/>
            <person name="Bucher G."/>
            <person name="Butts T."/>
            <person name="Chaumot A."/>
            <person name="Denell R.E."/>
            <person name="Ferrier D.E."/>
            <person name="Friedrich M."/>
            <person name="Gordon C.M."/>
            <person name="Jindra M."/>
            <person name="Klingler M."/>
            <person name="Lan Q."/>
            <person name="Lattorff H.M."/>
            <person name="Laudet V."/>
            <person name="von Levetsow C."/>
            <person name="Liu Z."/>
            <person name="Lutz R."/>
            <person name="Lynch J.A."/>
            <person name="da Fonseca R.N."/>
            <person name="Posnien N."/>
            <person name="Reuter R."/>
            <person name="Roth S."/>
            <person name="Savard J."/>
            <person name="Schinko J.B."/>
            <person name="Schmitt C."/>
            <person name="Schoppmeier M."/>
            <person name="Schroder R."/>
            <person name="Shippy T.D."/>
            <person name="Simonnet F."/>
            <person name="Marques-Souza H."/>
            <person name="Tautz D."/>
            <person name="Tomoyasu Y."/>
            <person name="Trauner J."/>
            <person name="Van der Zee M."/>
            <person name="Vervoort M."/>
            <person name="Wittkopp N."/>
            <person name="Wimmer E.A."/>
            <person name="Yang X."/>
            <person name="Jones A.K."/>
            <person name="Sattelle D.B."/>
            <person name="Ebert P.R."/>
            <person name="Nelson D."/>
            <person name="Scott J.G."/>
            <person name="Beeman R.W."/>
            <person name="Muthukrishnan S."/>
            <person name="Kramer K.J."/>
            <person name="Arakane Y."/>
            <person name="Beeman R.W."/>
            <person name="Zhu Q."/>
            <person name="Hogenkamp D."/>
            <person name="Dixit R."/>
            <person name="Oppert B."/>
            <person name="Jiang H."/>
            <person name="Zou Z."/>
            <person name="Marshall J."/>
            <person name="Elpidina E."/>
            <person name="Vinokurov K."/>
            <person name="Oppert C."/>
            <person name="Zou Z."/>
            <person name="Evans J."/>
            <person name="Lu Z."/>
            <person name="Zhao P."/>
            <person name="Sumathipala N."/>
            <person name="Altincicek B."/>
            <person name="Vilcinskas A."/>
            <person name="Williams M."/>
            <person name="Hultmark D."/>
            <person name="Hetru C."/>
            <person name="Jiang H."/>
            <person name="Grimmelikhuijzen C.J."/>
            <person name="Hauser F."/>
            <person name="Cazzamali G."/>
            <person name="Williamson M."/>
            <person name="Park Y."/>
            <person name="Li B."/>
            <person name="Tanaka Y."/>
            <person name="Predel R."/>
            <person name="Neupert S."/>
            <person name="Schachtner J."/>
            <person name="Verleyen P."/>
            <person name="Raible F."/>
            <person name="Bork P."/>
            <person name="Friedrich M."/>
            <person name="Walden K.K."/>
            <person name="Robertson H.M."/>
            <person name="Angeli S."/>
            <person name="Foret S."/>
            <person name="Bucher G."/>
            <person name="Schuetz S."/>
            <person name="Maleszka R."/>
            <person name="Wimmer E.A."/>
            <person name="Beeman R.W."/>
            <person name="Lorenzen M."/>
            <person name="Tomoyasu Y."/>
            <person name="Miller S.C."/>
            <person name="Grossmann D."/>
            <person name="Bucher G."/>
        </authorList>
    </citation>
    <scope>NUCLEOTIDE SEQUENCE [LARGE SCALE GENOMIC DNA]</scope>
    <source>
        <strain evidence="1 2">Georgia GA2</strain>
    </source>
</reference>
<keyword evidence="2" id="KW-1185">Reference proteome</keyword>
<gene>
    <name evidence="1" type="primary">GLEAN_15055</name>
    <name evidence="1" type="ORF">TcasGA2_TC015055</name>
</gene>
<dbReference type="Proteomes" id="UP000007266">
    <property type="component" value="Linkage group 6"/>
</dbReference>
<proteinExistence type="predicted"/>
<dbReference type="InParanoid" id="D2A655"/>